<dbReference type="PANTHER" id="PTHR11566">
    <property type="entry name" value="DYNAMIN"/>
    <property type="match status" value="1"/>
</dbReference>
<feature type="compositionally biased region" description="Low complexity" evidence="8">
    <location>
        <begin position="204"/>
        <end position="235"/>
    </location>
</feature>
<dbReference type="Pfam" id="PF00350">
    <property type="entry name" value="Dynamin_N"/>
    <property type="match status" value="1"/>
</dbReference>
<evidence type="ECO:0000256" key="6">
    <source>
        <dbReference type="ARBA" id="ARBA00023163"/>
    </source>
</evidence>
<dbReference type="InterPro" id="IPR030381">
    <property type="entry name" value="G_DYNAMIN_dom"/>
</dbReference>
<evidence type="ECO:0000259" key="11">
    <source>
        <dbReference type="PROSITE" id="PS51718"/>
    </source>
</evidence>
<keyword evidence="5" id="KW-0342">GTP-binding</keyword>
<dbReference type="GO" id="GO:0003924">
    <property type="term" value="F:GTPase activity"/>
    <property type="evidence" value="ECO:0007669"/>
    <property type="project" value="InterPro"/>
</dbReference>
<dbReference type="PROSITE" id="PS51011">
    <property type="entry name" value="ARID"/>
    <property type="match status" value="1"/>
</dbReference>
<dbReference type="InterPro" id="IPR022812">
    <property type="entry name" value="Dynamin"/>
</dbReference>
<dbReference type="InterPro" id="IPR027417">
    <property type="entry name" value="P-loop_NTPase"/>
</dbReference>
<evidence type="ECO:0000256" key="8">
    <source>
        <dbReference type="SAM" id="MobiDB-lite"/>
    </source>
</evidence>
<organism evidence="12 13">
    <name type="scientific">Adineta ricciae</name>
    <name type="common">Rotifer</name>
    <dbReference type="NCBI Taxonomy" id="249248"/>
    <lineage>
        <taxon>Eukaryota</taxon>
        <taxon>Metazoa</taxon>
        <taxon>Spiralia</taxon>
        <taxon>Gnathifera</taxon>
        <taxon>Rotifera</taxon>
        <taxon>Eurotatoria</taxon>
        <taxon>Bdelloidea</taxon>
        <taxon>Adinetida</taxon>
        <taxon>Adinetidae</taxon>
        <taxon>Adineta</taxon>
    </lineage>
</organism>
<dbReference type="InterPro" id="IPR020850">
    <property type="entry name" value="GED_dom"/>
</dbReference>
<dbReference type="CDD" id="cd08771">
    <property type="entry name" value="DLP_1"/>
    <property type="match status" value="1"/>
</dbReference>
<protein>
    <submittedName>
        <fullName evidence="12">Uncharacterized protein</fullName>
    </submittedName>
</protein>
<comment type="subcellular location">
    <subcellularLocation>
        <location evidence="1">Nucleus</location>
    </subcellularLocation>
</comment>
<dbReference type="Pfam" id="PF01388">
    <property type="entry name" value="ARID"/>
    <property type="match status" value="1"/>
</dbReference>
<dbReference type="Proteomes" id="UP000663852">
    <property type="component" value="Unassembled WGS sequence"/>
</dbReference>
<dbReference type="PROSITE" id="PS51718">
    <property type="entry name" value="G_DYNAMIN_2"/>
    <property type="match status" value="1"/>
</dbReference>
<dbReference type="InterPro" id="IPR036431">
    <property type="entry name" value="ARID_dom_sf"/>
</dbReference>
<evidence type="ECO:0000256" key="4">
    <source>
        <dbReference type="ARBA" id="ARBA00023125"/>
    </source>
</evidence>
<feature type="compositionally biased region" description="Polar residues" evidence="8">
    <location>
        <begin position="1118"/>
        <end position="1156"/>
    </location>
</feature>
<dbReference type="GO" id="GO:0005737">
    <property type="term" value="C:cytoplasm"/>
    <property type="evidence" value="ECO:0007669"/>
    <property type="project" value="TreeGrafter"/>
</dbReference>
<feature type="region of interest" description="Disordered" evidence="8">
    <location>
        <begin position="1096"/>
        <end position="1156"/>
    </location>
</feature>
<dbReference type="InterPro" id="IPR000375">
    <property type="entry name" value="Dynamin_stalk"/>
</dbReference>
<dbReference type="Gene3D" id="1.10.150.60">
    <property type="entry name" value="ARID DNA-binding domain"/>
    <property type="match status" value="1"/>
</dbReference>
<evidence type="ECO:0000256" key="1">
    <source>
        <dbReference type="ARBA" id="ARBA00004123"/>
    </source>
</evidence>
<dbReference type="SMART" id="SM00501">
    <property type="entry name" value="BRIGHT"/>
    <property type="match status" value="1"/>
</dbReference>
<feature type="region of interest" description="Disordered" evidence="8">
    <location>
        <begin position="1"/>
        <end position="82"/>
    </location>
</feature>
<evidence type="ECO:0000313" key="13">
    <source>
        <dbReference type="Proteomes" id="UP000663852"/>
    </source>
</evidence>
<dbReference type="Gene3D" id="3.40.50.300">
    <property type="entry name" value="P-loop containing nucleotide triphosphate hydrolases"/>
    <property type="match status" value="1"/>
</dbReference>
<keyword evidence="2" id="KW-0547">Nucleotide-binding</keyword>
<evidence type="ECO:0000313" key="12">
    <source>
        <dbReference type="EMBL" id="CAF0927742.1"/>
    </source>
</evidence>
<feature type="domain" description="ARID" evidence="9">
    <location>
        <begin position="254"/>
        <end position="346"/>
    </location>
</feature>
<dbReference type="GO" id="GO:0003677">
    <property type="term" value="F:DNA binding"/>
    <property type="evidence" value="ECO:0007669"/>
    <property type="project" value="UniProtKB-KW"/>
</dbReference>
<dbReference type="Gene3D" id="1.20.120.1240">
    <property type="entry name" value="Dynamin, middle domain"/>
    <property type="match status" value="1"/>
</dbReference>
<dbReference type="GO" id="GO:0016020">
    <property type="term" value="C:membrane"/>
    <property type="evidence" value="ECO:0007669"/>
    <property type="project" value="TreeGrafter"/>
</dbReference>
<dbReference type="PROSITE" id="PS51388">
    <property type="entry name" value="GED"/>
    <property type="match status" value="1"/>
</dbReference>
<feature type="domain" description="Dynamin-type G" evidence="11">
    <location>
        <begin position="570"/>
        <end position="842"/>
    </location>
</feature>
<keyword evidence="3" id="KW-0805">Transcription regulation</keyword>
<dbReference type="OrthoDB" id="5061070at2759"/>
<dbReference type="SUPFAM" id="SSF52540">
    <property type="entry name" value="P-loop containing nucleoside triphosphate hydrolases"/>
    <property type="match status" value="1"/>
</dbReference>
<evidence type="ECO:0000256" key="7">
    <source>
        <dbReference type="ARBA" id="ARBA00023242"/>
    </source>
</evidence>
<evidence type="ECO:0000259" key="10">
    <source>
        <dbReference type="PROSITE" id="PS51388"/>
    </source>
</evidence>
<feature type="compositionally biased region" description="Basic and acidic residues" evidence="8">
    <location>
        <begin position="1"/>
        <end position="16"/>
    </location>
</feature>
<sequence>MEVLRAETNEFPHLKNADGPTSSSPRSSTNHDEECDDDCFSDTSVHDKKVQSPSTNETEHEEKTNHENKESSSVTNPSISTNDYLRQREHLAKEFKDYEDRWLAHRNFLLYTQSLGMKPEDRERLLTHLNTNQNEENSSVNPFQIQQQLFNHLSKEERDRFLAAALYQQQQQQQQQRNSFNFHSYPWINPAASVMLSPTPNLISQNQSLSSSSDQQQAPRSPGSDDSGNQSNSGSTTEWTFEEQFRQLYELSDEPKRKEFLDDLFAFMQKRGTPVNRIPIMAKHVLDLYELFRLVVSKGGLVEVINKKLWREVTKGLNLPSSITSAAFTLRTQYMKYLYPFECEKLQLSSPGELQAAIEGNRREGRRPSYAFEYSSPPQIMAPPPPPVTTASTNAFLASPLAHRTLDSNHAAMAAALSHPFFFAAAAASSSSRDINESPSSASTTPRIIPSFDDHHHFSAGIKRSMSPCFLSKSNDDNNNANKKFAPTTNSPSLLSQASKLKILSKGHSPDQQSNEKSVNFSIELNGITYQGVLTDHPSLALTESYDEEIVPLLTTIDQIRNRVADVDTTIELPSIVVIGEQSSGKSSVLEALSGIPLPRGGQHMTTKCPLELRMRRSTTWHASLECPGRQKRDNIASVQEISQYINDAQNYLTNGRDQISKQVLVLNVQAPWLPNLTLIDLPGIIQVTSTQQDSTSVNMIEELVGDYLVKRTTIILAIIQACNDIETSAAIKYAKMYDRDGERTVGVLTKLDLVDRGTEQKLLEVFQNKRIRLKLGYLMVKCRSQEDIDNDIELSDALRKEEQFFSRSAKFHSIPKERRGCPSLARFLTHELVRNIKQALPRLISDLRTKINNTEQKFRHLGIEDYTQLLLTNEARSRHLTEKLFTSMQLFRTEIHGVEEGAQVNNPLYSKRNELNQKFYYDMYKCKLQNHDLIQYIKSAMIATQGPEPSDYILFRVTKTVCLNYLKSIRFPMREYFSNMLERTRAVIANVIDKVFHARPNLLMQMRSMHDEIEKQLKAECQRELELILEMEESFVYADHPLYKDTLKQMKRIHRHDYSEPSTVTTVSQAARLPVVMTTNSATNSITTSVKRTNSVMKDDDDDELEDEFSPPEKISRTSNRGGNSFWNNIWPTSRSDSSEPLPNNHNISRITSDHVTTTTTTGAAAMAATVPSRSAVINGTQDNTNDEEITEYKIRILAMQDIICQRIVLTFPQRIEYQLVRKQFSQLDLQSSILSSTSLEKLDHLMAQDPEIERQQNDLINKRKLYDETIKDLQNLDRYQSTSDSTENR</sequence>
<dbReference type="PRINTS" id="PR00195">
    <property type="entry name" value="DYNAMIN"/>
</dbReference>
<dbReference type="EMBL" id="CAJNOJ010000040">
    <property type="protein sequence ID" value="CAF0927742.1"/>
    <property type="molecule type" value="Genomic_DNA"/>
</dbReference>
<name>A0A814BDG3_ADIRI</name>
<dbReference type="GO" id="GO:0008017">
    <property type="term" value="F:microtubule binding"/>
    <property type="evidence" value="ECO:0007669"/>
    <property type="project" value="TreeGrafter"/>
</dbReference>
<evidence type="ECO:0000259" key="9">
    <source>
        <dbReference type="PROSITE" id="PS51011"/>
    </source>
</evidence>
<feature type="domain" description="GED" evidence="10">
    <location>
        <begin position="1191"/>
        <end position="1283"/>
    </location>
</feature>
<keyword evidence="7" id="KW-0539">Nucleus</keyword>
<evidence type="ECO:0000256" key="3">
    <source>
        <dbReference type="ARBA" id="ARBA00023015"/>
    </source>
</evidence>
<proteinExistence type="predicted"/>
<keyword evidence="4" id="KW-0238">DNA-binding</keyword>
<keyword evidence="6" id="KW-0804">Transcription</keyword>
<gene>
    <name evidence="12" type="ORF">EDS130_LOCUS11124</name>
</gene>
<feature type="compositionally biased region" description="Polar residues" evidence="8">
    <location>
        <begin position="19"/>
        <end position="28"/>
    </location>
</feature>
<dbReference type="Pfam" id="PF01031">
    <property type="entry name" value="Dynamin_M"/>
    <property type="match status" value="1"/>
</dbReference>
<evidence type="ECO:0000256" key="2">
    <source>
        <dbReference type="ARBA" id="ARBA00022741"/>
    </source>
</evidence>
<dbReference type="CDD" id="cd16881">
    <property type="entry name" value="ARID_Dri-like"/>
    <property type="match status" value="1"/>
</dbReference>
<feature type="compositionally biased region" description="Basic and acidic residues" evidence="8">
    <location>
        <begin position="57"/>
        <end position="70"/>
    </location>
</feature>
<dbReference type="FunFam" id="1.10.150.60:FF:000007">
    <property type="entry name" value="AT-rich interactive domain-containing protein 3C"/>
    <property type="match status" value="1"/>
</dbReference>
<dbReference type="SMART" id="SM00053">
    <property type="entry name" value="DYNc"/>
    <property type="match status" value="1"/>
</dbReference>
<dbReference type="InterPro" id="IPR045063">
    <property type="entry name" value="Dynamin_N"/>
</dbReference>
<accession>A0A814BDG3</accession>
<dbReference type="GO" id="GO:0005874">
    <property type="term" value="C:microtubule"/>
    <property type="evidence" value="ECO:0007669"/>
    <property type="project" value="TreeGrafter"/>
</dbReference>
<dbReference type="GO" id="GO:0005525">
    <property type="term" value="F:GTP binding"/>
    <property type="evidence" value="ECO:0007669"/>
    <property type="project" value="InterPro"/>
</dbReference>
<dbReference type="GO" id="GO:0005634">
    <property type="term" value="C:nucleus"/>
    <property type="evidence" value="ECO:0007669"/>
    <property type="project" value="UniProtKB-SubCell"/>
</dbReference>
<comment type="caution">
    <text evidence="12">The sequence shown here is derived from an EMBL/GenBank/DDBJ whole genome shotgun (WGS) entry which is preliminary data.</text>
</comment>
<dbReference type="InterPro" id="IPR001606">
    <property type="entry name" value="ARID_dom"/>
</dbReference>
<dbReference type="InterPro" id="IPR001401">
    <property type="entry name" value="Dynamin_GTPase"/>
</dbReference>
<reference evidence="12" key="1">
    <citation type="submission" date="2021-02" db="EMBL/GenBank/DDBJ databases">
        <authorList>
            <person name="Nowell W R."/>
        </authorList>
    </citation>
    <scope>NUCLEOTIDE SEQUENCE</scope>
</reference>
<feature type="compositionally biased region" description="Acidic residues" evidence="8">
    <location>
        <begin position="1100"/>
        <end position="1111"/>
    </location>
</feature>
<dbReference type="SUPFAM" id="SSF46774">
    <property type="entry name" value="ARID-like"/>
    <property type="match status" value="1"/>
</dbReference>
<evidence type="ECO:0000256" key="5">
    <source>
        <dbReference type="ARBA" id="ARBA00023134"/>
    </source>
</evidence>
<dbReference type="SMART" id="SM01014">
    <property type="entry name" value="ARID"/>
    <property type="match status" value="1"/>
</dbReference>
<feature type="region of interest" description="Disordered" evidence="8">
    <location>
        <begin position="201"/>
        <end position="237"/>
    </location>
</feature>
<dbReference type="GO" id="GO:0006357">
    <property type="term" value="P:regulation of transcription by RNA polymerase II"/>
    <property type="evidence" value="ECO:0007669"/>
    <property type="project" value="UniProtKB-ARBA"/>
</dbReference>